<proteinExistence type="predicted"/>
<evidence type="ECO:0000256" key="1">
    <source>
        <dbReference type="SAM" id="MobiDB-lite"/>
    </source>
</evidence>
<evidence type="ECO:0000313" key="3">
    <source>
        <dbReference type="Proteomes" id="UP000054248"/>
    </source>
</evidence>
<sequence>MSATFLTEEVKQRTSDSAPIGAEDEFSPSPPTVDHSTPNIVSEDGEEDHFDDVEVTTGEEVDAFSQKLRKRFMDAFRAAKRQQEQKQMARSRPASYSKINSTNRTTLYSRKIKIQKQTEELQARGFADIRTFFPAQHNPETHQADAQSKHCESDGDTEVVEVDRHSDLDVSAENEGFGVLGSKAASSEADSEPHSASDWSRVDSSRDTDVE</sequence>
<feature type="region of interest" description="Disordered" evidence="1">
    <location>
        <begin position="1"/>
        <end position="49"/>
    </location>
</feature>
<evidence type="ECO:0000313" key="2">
    <source>
        <dbReference type="EMBL" id="KIO16098.1"/>
    </source>
</evidence>
<keyword evidence="3" id="KW-1185">Reference proteome</keyword>
<protein>
    <submittedName>
        <fullName evidence="2">Uncharacterized protein</fullName>
    </submittedName>
</protein>
<dbReference type="HOGENOM" id="CLU_1307527_0_0_1"/>
<feature type="non-terminal residue" evidence="2">
    <location>
        <position position="211"/>
    </location>
</feature>
<feature type="compositionally biased region" description="Basic and acidic residues" evidence="1">
    <location>
        <begin position="139"/>
        <end position="153"/>
    </location>
</feature>
<reference evidence="3" key="2">
    <citation type="submission" date="2015-01" db="EMBL/GenBank/DDBJ databases">
        <title>Evolutionary Origins and Diversification of the Mycorrhizal Mutualists.</title>
        <authorList>
            <consortium name="DOE Joint Genome Institute"/>
            <consortium name="Mycorrhizal Genomics Consortium"/>
            <person name="Kohler A."/>
            <person name="Kuo A."/>
            <person name="Nagy L.G."/>
            <person name="Floudas D."/>
            <person name="Copeland A."/>
            <person name="Barry K.W."/>
            <person name="Cichocki N."/>
            <person name="Veneault-Fourrey C."/>
            <person name="LaButti K."/>
            <person name="Lindquist E.A."/>
            <person name="Lipzen A."/>
            <person name="Lundell T."/>
            <person name="Morin E."/>
            <person name="Murat C."/>
            <person name="Riley R."/>
            <person name="Ohm R."/>
            <person name="Sun H."/>
            <person name="Tunlid A."/>
            <person name="Henrissat B."/>
            <person name="Grigoriev I.V."/>
            <person name="Hibbett D.S."/>
            <person name="Martin F."/>
        </authorList>
    </citation>
    <scope>NUCLEOTIDE SEQUENCE [LARGE SCALE GENOMIC DNA]</scope>
    <source>
        <strain evidence="3">MUT 4182</strain>
    </source>
</reference>
<gene>
    <name evidence="2" type="ORF">M407DRAFT_12985</name>
</gene>
<feature type="compositionally biased region" description="Basic and acidic residues" evidence="1">
    <location>
        <begin position="191"/>
        <end position="211"/>
    </location>
</feature>
<feature type="region of interest" description="Disordered" evidence="1">
    <location>
        <begin position="79"/>
        <end position="102"/>
    </location>
</feature>
<dbReference type="OrthoDB" id="10683664at2759"/>
<accession>A0A0C3K3V0</accession>
<feature type="region of interest" description="Disordered" evidence="1">
    <location>
        <begin position="134"/>
        <end position="211"/>
    </location>
</feature>
<organism evidence="2 3">
    <name type="scientific">Tulasnella calospora MUT 4182</name>
    <dbReference type="NCBI Taxonomy" id="1051891"/>
    <lineage>
        <taxon>Eukaryota</taxon>
        <taxon>Fungi</taxon>
        <taxon>Dikarya</taxon>
        <taxon>Basidiomycota</taxon>
        <taxon>Agaricomycotina</taxon>
        <taxon>Agaricomycetes</taxon>
        <taxon>Cantharellales</taxon>
        <taxon>Tulasnellaceae</taxon>
        <taxon>Tulasnella</taxon>
    </lineage>
</organism>
<dbReference type="AlphaFoldDB" id="A0A0C3K3V0"/>
<dbReference type="Proteomes" id="UP000054248">
    <property type="component" value="Unassembled WGS sequence"/>
</dbReference>
<name>A0A0C3K3V0_9AGAM</name>
<reference evidence="2 3" key="1">
    <citation type="submission" date="2014-04" db="EMBL/GenBank/DDBJ databases">
        <authorList>
            <consortium name="DOE Joint Genome Institute"/>
            <person name="Kuo A."/>
            <person name="Girlanda M."/>
            <person name="Perotto S."/>
            <person name="Kohler A."/>
            <person name="Nagy L.G."/>
            <person name="Floudas D."/>
            <person name="Copeland A."/>
            <person name="Barry K.W."/>
            <person name="Cichocki N."/>
            <person name="Veneault-Fourrey C."/>
            <person name="LaButti K."/>
            <person name="Lindquist E.A."/>
            <person name="Lipzen A."/>
            <person name="Lundell T."/>
            <person name="Morin E."/>
            <person name="Murat C."/>
            <person name="Sun H."/>
            <person name="Tunlid A."/>
            <person name="Henrissat B."/>
            <person name="Grigoriev I.V."/>
            <person name="Hibbett D.S."/>
            <person name="Martin F."/>
            <person name="Nordberg H.P."/>
            <person name="Cantor M.N."/>
            <person name="Hua S.X."/>
        </authorList>
    </citation>
    <scope>NUCLEOTIDE SEQUENCE [LARGE SCALE GENOMIC DNA]</scope>
    <source>
        <strain evidence="2 3">MUT 4182</strain>
    </source>
</reference>
<dbReference type="EMBL" id="KN823679">
    <property type="protein sequence ID" value="KIO16098.1"/>
    <property type="molecule type" value="Genomic_DNA"/>
</dbReference>